<reference evidence="2" key="4">
    <citation type="submission" date="2020-02" db="EMBL/GenBank/DDBJ databases">
        <authorList>
            <person name="Littmann E."/>
            <person name="Sorbara M."/>
        </authorList>
    </citation>
    <scope>NUCLEOTIDE SEQUENCE</scope>
    <source>
        <strain evidence="2">MSK.2.26</strain>
    </source>
</reference>
<evidence type="ECO:0000313" key="1">
    <source>
        <dbReference type="EMBL" id="GEA37962.1"/>
    </source>
</evidence>
<sequence>MARYNPRRSQQEWLQLITECRQSGMADNAWCERHNIPLSSFYNAVTRLRKKACAIPDSAARSDNLHTLDFTSHQDVVRIGIDPAPVPEEAGAHMTAADPDTAHTIELMMGDIRIKISNSVNPGLLTMIFQMLKAQSC</sequence>
<dbReference type="EMBL" id="CP050964">
    <property type="protein sequence ID" value="QIX93472.1"/>
    <property type="molecule type" value="Genomic_DNA"/>
</dbReference>
<proteinExistence type="predicted"/>
<organism evidence="1 4">
    <name type="scientific">Enterocloster clostridioformis</name>
    <dbReference type="NCBI Taxonomy" id="1531"/>
    <lineage>
        <taxon>Bacteria</taxon>
        <taxon>Bacillati</taxon>
        <taxon>Bacillota</taxon>
        <taxon>Clostridia</taxon>
        <taxon>Lachnospirales</taxon>
        <taxon>Lachnospiraceae</taxon>
        <taxon>Enterocloster</taxon>
    </lineage>
</organism>
<protein>
    <recommendedName>
        <fullName evidence="7">Transposase</fullName>
    </recommendedName>
</protein>
<reference evidence="2 6" key="3">
    <citation type="journal article" date="2020" name="Cell Host Microbe">
        <title>Functional and Genomic Variation between Human-Derived Isolates of Lachnospiraceae Reveals Inter- and Intra-Species Diversity.</title>
        <authorList>
            <person name="Sorbara M.T."/>
            <person name="Littmann E.R."/>
            <person name="Fontana E."/>
            <person name="Moody T.U."/>
            <person name="Kohout C.E."/>
            <person name="Gjonbalaj M."/>
            <person name="Eaton V."/>
            <person name="Seok R."/>
            <person name="Leiner I.M."/>
            <person name="Pamer E.G."/>
        </authorList>
    </citation>
    <scope>NUCLEOTIDE SEQUENCE [LARGE SCALE GENOMIC DNA]</scope>
    <source>
        <strain evidence="2 6">MSK.2.26</strain>
    </source>
</reference>
<evidence type="ECO:0008006" key="7">
    <source>
        <dbReference type="Google" id="ProtNLM"/>
    </source>
</evidence>
<gene>
    <name evidence="1" type="ORF">Ccl03g_36750</name>
    <name evidence="3" type="ORF">FOC47_24790</name>
    <name evidence="2" type="ORF">G5B26_21440</name>
</gene>
<evidence type="ECO:0000313" key="2">
    <source>
        <dbReference type="EMBL" id="NSJ46079.1"/>
    </source>
</evidence>
<dbReference type="Proteomes" id="UP000315200">
    <property type="component" value="Unassembled WGS sequence"/>
</dbReference>
<name>A0A1I2MK40_9FIRM</name>
<accession>A0A1I2MK40</accession>
<dbReference type="Proteomes" id="UP000719916">
    <property type="component" value="Unassembled WGS sequence"/>
</dbReference>
<reference evidence="3 5" key="2">
    <citation type="submission" date="2019-11" db="EMBL/GenBank/DDBJ databases">
        <title>FDA dAtabase for Regulatory Grade micrObial Sequences (FDA-ARGOS): Supporting development and validation of Infectious Disease Dx tests.</title>
        <authorList>
            <person name="Turner S."/>
            <person name="Byrd R."/>
            <person name="Tallon L."/>
            <person name="Sadzewicz L."/>
            <person name="Vavikolanu K."/>
            <person name="Mehta A."/>
            <person name="Aluvathingal J."/>
            <person name="Nadendla S."/>
            <person name="Myers T."/>
            <person name="Yan Y."/>
            <person name="Sichtig H."/>
        </authorList>
    </citation>
    <scope>NUCLEOTIDE SEQUENCE [LARGE SCALE GENOMIC DNA]</scope>
    <source>
        <strain evidence="3 5">FDAARGOS_739</strain>
    </source>
</reference>
<reference evidence="1 4" key="1">
    <citation type="submission" date="2019-06" db="EMBL/GenBank/DDBJ databases">
        <title>Draft genome sequence of [Clostridium] clostridioforme NBRC 113352.</title>
        <authorList>
            <person name="Miura T."/>
            <person name="Furukawa M."/>
            <person name="Shimamura M."/>
            <person name="Ohyama Y."/>
            <person name="Yamazoe A."/>
            <person name="Kawasaki H."/>
        </authorList>
    </citation>
    <scope>NUCLEOTIDE SEQUENCE [LARGE SCALE GENOMIC DNA]</scope>
    <source>
        <strain evidence="1 4">NBRC 113352</strain>
    </source>
</reference>
<dbReference type="GeneID" id="57964416"/>
<dbReference type="EMBL" id="BJLB01000001">
    <property type="protein sequence ID" value="GEA37962.1"/>
    <property type="molecule type" value="Genomic_DNA"/>
</dbReference>
<evidence type="ECO:0000313" key="5">
    <source>
        <dbReference type="Proteomes" id="UP000501069"/>
    </source>
</evidence>
<dbReference type="RefSeq" id="WP_002584174.1">
    <property type="nucleotide sequence ID" value="NZ_AP031445.1"/>
</dbReference>
<dbReference type="NCBIfam" id="NF047593">
    <property type="entry name" value="IS66_ISAeme5_TnpA"/>
    <property type="match status" value="1"/>
</dbReference>
<evidence type="ECO:0000313" key="6">
    <source>
        <dbReference type="Proteomes" id="UP000719916"/>
    </source>
</evidence>
<dbReference type="AlphaFoldDB" id="A0A1I2MK40"/>
<evidence type="ECO:0000313" key="4">
    <source>
        <dbReference type="Proteomes" id="UP000315200"/>
    </source>
</evidence>
<dbReference type="Proteomes" id="UP000501069">
    <property type="component" value="Chromosome"/>
</dbReference>
<dbReference type="EMBL" id="JAAISW010000053">
    <property type="protein sequence ID" value="NSJ46079.1"/>
    <property type="molecule type" value="Genomic_DNA"/>
</dbReference>
<evidence type="ECO:0000313" key="3">
    <source>
        <dbReference type="EMBL" id="QIX93472.1"/>
    </source>
</evidence>